<dbReference type="PANTHER" id="PTHR36110">
    <property type="entry name" value="RING-CLEAVING DIOXYGENASE MHQE-RELATED"/>
    <property type="match status" value="1"/>
</dbReference>
<dbReference type="PANTHER" id="PTHR36110:SF3">
    <property type="entry name" value="VOC DOMAIN-CONTAINING PROTEIN"/>
    <property type="match status" value="1"/>
</dbReference>
<dbReference type="InterPro" id="IPR029068">
    <property type="entry name" value="Glyas_Bleomycin-R_OHBP_Dase"/>
</dbReference>
<dbReference type="InterPro" id="IPR004360">
    <property type="entry name" value="Glyas_Fos-R_dOase_dom"/>
</dbReference>
<dbReference type="SUPFAM" id="SSF54593">
    <property type="entry name" value="Glyoxalase/Bleomycin resistance protein/Dihydroxybiphenyl dioxygenase"/>
    <property type="match status" value="1"/>
</dbReference>
<reference evidence="2 3" key="1">
    <citation type="submission" date="2017-09" db="EMBL/GenBank/DDBJ databases">
        <title>Large-scale bioinformatics analysis of Bacillus genomes uncovers conserved roles of natural products in bacterial physiology.</title>
        <authorList>
            <consortium name="Agbiome Team Llc"/>
            <person name="Bleich R.M."/>
            <person name="Grubbs K.J."/>
            <person name="Santa Maria K.C."/>
            <person name="Allen S.E."/>
            <person name="Farag S."/>
            <person name="Shank E.A."/>
            <person name="Bowers A."/>
        </authorList>
    </citation>
    <scope>NUCLEOTIDE SEQUENCE [LARGE SCALE GENOMIC DNA]</scope>
    <source>
        <strain evidence="2 3">AFS061806</strain>
    </source>
</reference>
<evidence type="ECO:0000259" key="1">
    <source>
        <dbReference type="PROSITE" id="PS51819"/>
    </source>
</evidence>
<dbReference type="PROSITE" id="PS51819">
    <property type="entry name" value="VOC"/>
    <property type="match status" value="2"/>
</dbReference>
<dbReference type="InterPro" id="IPR052537">
    <property type="entry name" value="Extradiol_RC_dioxygenase"/>
</dbReference>
<feature type="domain" description="VOC" evidence="1">
    <location>
        <begin position="6"/>
        <end position="132"/>
    </location>
</feature>
<dbReference type="InterPro" id="IPR037523">
    <property type="entry name" value="VOC_core"/>
</dbReference>
<gene>
    <name evidence="2" type="ORF">COK86_25110</name>
</gene>
<comment type="caution">
    <text evidence="2">The sequence shown here is derived from an EMBL/GenBank/DDBJ whole genome shotgun (WGS) entry which is preliminary data.</text>
</comment>
<accession>A0A2B0TS26</accession>
<dbReference type="Pfam" id="PF00903">
    <property type="entry name" value="Glyoxalase"/>
    <property type="match status" value="1"/>
</dbReference>
<dbReference type="EMBL" id="NVDG01000046">
    <property type="protein sequence ID" value="PFU38813.1"/>
    <property type="molecule type" value="Genomic_DNA"/>
</dbReference>
<dbReference type="AlphaFoldDB" id="A0A2B0TS26"/>
<protein>
    <submittedName>
        <fullName evidence="2">Ring-cleaving dioxygenase</fullName>
    </submittedName>
</protein>
<dbReference type="RefSeq" id="WP_098500834.1">
    <property type="nucleotide sequence ID" value="NZ_NUXC01000034.1"/>
</dbReference>
<evidence type="ECO:0000313" key="2">
    <source>
        <dbReference type="EMBL" id="PFU38813.1"/>
    </source>
</evidence>
<evidence type="ECO:0000313" key="3">
    <source>
        <dbReference type="Proteomes" id="UP000224076"/>
    </source>
</evidence>
<dbReference type="Proteomes" id="UP000224076">
    <property type="component" value="Unassembled WGS sequence"/>
</dbReference>
<keyword evidence="2" id="KW-0223">Dioxygenase</keyword>
<name>A0A2B0TS26_BACCE</name>
<dbReference type="Gene3D" id="3.10.180.10">
    <property type="entry name" value="2,3-Dihydroxybiphenyl 1,2-Dioxygenase, domain 1"/>
    <property type="match status" value="2"/>
</dbReference>
<sequence length="325" mass="36807">MNQLKGIHHVTAITSSAEKNYEFFTYVLGMRLVKKTVNQDDIQTYHLFFADDKGSAGTDMTFFDFPGVPKGVHGTNEISKTSFRVPTDAALAYWVNRFDRLEVEHTGIKEQFGKKTLSFVDFDDQHYQLISDELDNGIESGTPWQNGPVPLEYAITGLGPVFIRISNFSFFKEVLEKVLLFKEIAQEGEFYLFEVNEGGNGASVIVEHNTVLPEAQQGFGTVHHAAFRVEDRAVLEEWIERIGSVGLPSSGYVNRHFFESLYARVAPQILFEFATDGPGFMGDEPYETLGEKLSLPPFLEPKREEIEKLVRPIDTVRSTKEFIKE</sequence>
<feature type="domain" description="VOC" evidence="1">
    <location>
        <begin position="157"/>
        <end position="276"/>
    </location>
</feature>
<dbReference type="GO" id="GO:0051213">
    <property type="term" value="F:dioxygenase activity"/>
    <property type="evidence" value="ECO:0007669"/>
    <property type="project" value="UniProtKB-KW"/>
</dbReference>
<organism evidence="2 3">
    <name type="scientific">Bacillus cereus</name>
    <dbReference type="NCBI Taxonomy" id="1396"/>
    <lineage>
        <taxon>Bacteria</taxon>
        <taxon>Bacillati</taxon>
        <taxon>Bacillota</taxon>
        <taxon>Bacilli</taxon>
        <taxon>Bacillales</taxon>
        <taxon>Bacillaceae</taxon>
        <taxon>Bacillus</taxon>
        <taxon>Bacillus cereus group</taxon>
    </lineage>
</organism>
<proteinExistence type="predicted"/>
<keyword evidence="2" id="KW-0560">Oxidoreductase</keyword>
<dbReference type="CDD" id="cd08347">
    <property type="entry name" value="PcpA_C_like"/>
    <property type="match status" value="1"/>
</dbReference>